<keyword evidence="1" id="KW-0812">Transmembrane</keyword>
<keyword evidence="1" id="KW-0472">Membrane</keyword>
<evidence type="ECO:0000256" key="1">
    <source>
        <dbReference type="SAM" id="Phobius"/>
    </source>
</evidence>
<proteinExistence type="predicted"/>
<feature type="transmembrane region" description="Helical" evidence="1">
    <location>
        <begin position="48"/>
        <end position="70"/>
    </location>
</feature>
<name>A0A4R6WZP1_9PROT</name>
<dbReference type="Proteomes" id="UP000295783">
    <property type="component" value="Unassembled WGS sequence"/>
</dbReference>
<dbReference type="EMBL" id="SNYW01000007">
    <property type="protein sequence ID" value="TDQ83307.1"/>
    <property type="molecule type" value="Genomic_DNA"/>
</dbReference>
<keyword evidence="3" id="KW-1185">Reference proteome</keyword>
<gene>
    <name evidence="2" type="ORF">A8950_1593</name>
</gene>
<accession>A0A4R6WZP1</accession>
<organism evidence="2 3">
    <name type="scientific">Dongia mobilis</name>
    <dbReference type="NCBI Taxonomy" id="578943"/>
    <lineage>
        <taxon>Bacteria</taxon>
        <taxon>Pseudomonadati</taxon>
        <taxon>Pseudomonadota</taxon>
        <taxon>Alphaproteobacteria</taxon>
        <taxon>Rhodospirillales</taxon>
        <taxon>Dongiaceae</taxon>
        <taxon>Dongia</taxon>
    </lineage>
</organism>
<protein>
    <submittedName>
        <fullName evidence="2">Uncharacterized protein</fullName>
    </submittedName>
</protein>
<comment type="caution">
    <text evidence="2">The sequence shown here is derived from an EMBL/GenBank/DDBJ whole genome shotgun (WGS) entry which is preliminary data.</text>
</comment>
<feature type="transmembrane region" description="Helical" evidence="1">
    <location>
        <begin position="20"/>
        <end position="42"/>
    </location>
</feature>
<keyword evidence="1" id="KW-1133">Transmembrane helix</keyword>
<sequence>MPSDMQSRVDSMFRMDRTWAWGFVIVLWAVLLFVYFSVSGYIEDDTARIVLGIAGLLVGIFNTAAIGAMISHYAHDKNFIYELDIKHLDANR</sequence>
<dbReference type="RefSeq" id="WP_208109788.1">
    <property type="nucleotide sequence ID" value="NZ_SNYW01000007.1"/>
</dbReference>
<evidence type="ECO:0000313" key="3">
    <source>
        <dbReference type="Proteomes" id="UP000295783"/>
    </source>
</evidence>
<evidence type="ECO:0000313" key="2">
    <source>
        <dbReference type="EMBL" id="TDQ83307.1"/>
    </source>
</evidence>
<dbReference type="AlphaFoldDB" id="A0A4R6WZP1"/>
<reference evidence="2 3" key="1">
    <citation type="submission" date="2019-03" db="EMBL/GenBank/DDBJ databases">
        <title>Genomic Encyclopedia of Type Strains, Phase III (KMG-III): the genomes of soil and plant-associated and newly described type strains.</title>
        <authorList>
            <person name="Whitman W."/>
        </authorList>
    </citation>
    <scope>NUCLEOTIDE SEQUENCE [LARGE SCALE GENOMIC DNA]</scope>
    <source>
        <strain evidence="2 3">CGMCC 1.7660</strain>
    </source>
</reference>